<dbReference type="InterPro" id="IPR029057">
    <property type="entry name" value="PRTase-like"/>
</dbReference>
<organism evidence="8 9">
    <name type="scientific">Dielma fastidiosa</name>
    <dbReference type="NCBI Taxonomy" id="1034346"/>
    <lineage>
        <taxon>Bacteria</taxon>
        <taxon>Bacillati</taxon>
        <taxon>Bacillota</taxon>
        <taxon>Erysipelotrichia</taxon>
        <taxon>Erysipelotrichales</taxon>
        <taxon>Erysipelotrichaceae</taxon>
        <taxon>Dielma</taxon>
    </lineage>
</organism>
<dbReference type="GO" id="GO:0000287">
    <property type="term" value="F:magnesium ion binding"/>
    <property type="evidence" value="ECO:0007669"/>
    <property type="project" value="UniProtKB-UniRule"/>
</dbReference>
<evidence type="ECO:0000259" key="7">
    <source>
        <dbReference type="Pfam" id="PF00156"/>
    </source>
</evidence>
<proteinExistence type="inferred from homology"/>
<protein>
    <recommendedName>
        <fullName evidence="2 6">Orotate phosphoribosyltransferase</fullName>
        <shortName evidence="6">OPRT</shortName>
        <shortName evidence="6">OPRTase</shortName>
        <ecNumber evidence="2 6">2.4.2.10</ecNumber>
    </recommendedName>
</protein>
<feature type="domain" description="Phosphoribosyltransferase" evidence="7">
    <location>
        <begin position="65"/>
        <end position="150"/>
    </location>
</feature>
<evidence type="ECO:0000256" key="1">
    <source>
        <dbReference type="ARBA" id="ARBA00004889"/>
    </source>
</evidence>
<dbReference type="InterPro" id="IPR023031">
    <property type="entry name" value="OPRT"/>
</dbReference>
<feature type="binding site" evidence="6">
    <location>
        <position position="100"/>
    </location>
    <ligand>
        <name>5-phospho-alpha-D-ribose 1-diphosphate</name>
        <dbReference type="ChEBI" id="CHEBI:58017"/>
        <note>ligand shared between dimeric partners</note>
    </ligand>
</feature>
<evidence type="ECO:0000256" key="3">
    <source>
        <dbReference type="ARBA" id="ARBA00022676"/>
    </source>
</evidence>
<dbReference type="CDD" id="cd06223">
    <property type="entry name" value="PRTases_typeI"/>
    <property type="match status" value="1"/>
</dbReference>
<dbReference type="NCBIfam" id="TIGR00336">
    <property type="entry name" value="pyrE"/>
    <property type="match status" value="1"/>
</dbReference>
<dbReference type="Proteomes" id="UP001276902">
    <property type="component" value="Unassembled WGS sequence"/>
</dbReference>
<dbReference type="Gene3D" id="3.40.50.2020">
    <property type="match status" value="1"/>
</dbReference>
<comment type="function">
    <text evidence="6">Catalyzes the transfer of a ribosyl phosphate group from 5-phosphoribose 1-diphosphate to orotate, leading to the formation of orotidine monophosphate (OMP).</text>
</comment>
<dbReference type="Pfam" id="PF00156">
    <property type="entry name" value="Pribosyltran"/>
    <property type="match status" value="1"/>
</dbReference>
<dbReference type="AlphaFoldDB" id="A0AB35UR11"/>
<evidence type="ECO:0000313" key="9">
    <source>
        <dbReference type="Proteomes" id="UP001276902"/>
    </source>
</evidence>
<comment type="subunit">
    <text evidence="6">Homodimer.</text>
</comment>
<evidence type="ECO:0000256" key="5">
    <source>
        <dbReference type="ARBA" id="ARBA00022975"/>
    </source>
</evidence>
<dbReference type="InterPro" id="IPR000836">
    <property type="entry name" value="PRTase_dom"/>
</dbReference>
<comment type="cofactor">
    <cofactor evidence="6">
        <name>Mg(2+)</name>
        <dbReference type="ChEBI" id="CHEBI:18420"/>
    </cofactor>
</comment>
<dbReference type="EC" id="2.4.2.10" evidence="2 6"/>
<feature type="binding site" description="in other chain" evidence="6">
    <location>
        <begin position="120"/>
        <end position="128"/>
    </location>
    <ligand>
        <name>5-phospho-alpha-D-ribose 1-diphosphate</name>
        <dbReference type="ChEBI" id="CHEBI:58017"/>
        <note>ligand shared between dimeric partners</note>
    </ligand>
</feature>
<evidence type="ECO:0000256" key="2">
    <source>
        <dbReference type="ARBA" id="ARBA00011971"/>
    </source>
</evidence>
<dbReference type="InterPro" id="IPR004467">
    <property type="entry name" value="Or_phspho_trans_dom"/>
</dbReference>
<comment type="similarity">
    <text evidence="6">Belongs to the purine/pyrimidine phosphoribosyltransferase family. PyrE subfamily.</text>
</comment>
<keyword evidence="6" id="KW-0460">Magnesium</keyword>
<feature type="binding site" evidence="6">
    <location>
        <position position="124"/>
    </location>
    <ligand>
        <name>orotate</name>
        <dbReference type="ChEBI" id="CHEBI:30839"/>
    </ligand>
</feature>
<dbReference type="PANTHER" id="PTHR19278:SF9">
    <property type="entry name" value="URIDINE 5'-MONOPHOSPHATE SYNTHASE"/>
    <property type="match status" value="1"/>
</dbReference>
<dbReference type="EMBL" id="JALDAW010000016">
    <property type="protein sequence ID" value="MDY5168529.1"/>
    <property type="molecule type" value="Genomic_DNA"/>
</dbReference>
<dbReference type="GO" id="GO:0019856">
    <property type="term" value="P:pyrimidine nucleobase biosynthetic process"/>
    <property type="evidence" value="ECO:0007669"/>
    <property type="project" value="TreeGrafter"/>
</dbReference>
<dbReference type="PANTHER" id="PTHR19278">
    <property type="entry name" value="OROTATE PHOSPHORIBOSYLTRANSFERASE"/>
    <property type="match status" value="1"/>
</dbReference>
<sequence>MEKEIAKSLLDVKAVFLRPNEPFTWASGIKSPIYCDNRLVLSFPEKRDLVKNGLVDLIKKAYPEVEVIMGTATAGIPMAALTADVMGIPMGYVRSSNKTHGKENKIEGRVLPGQKVVVVEDLISTGGSCIGVVEALREAGAVVLGVAAIFSYQLQDAVNNFGSIDCPFVTLSNYDALIETALELDYIKAEDLEKLKAWKQDPKDESWMTK</sequence>
<comment type="caution">
    <text evidence="8">The sequence shown here is derived from an EMBL/GenBank/DDBJ whole genome shotgun (WGS) entry which is preliminary data.</text>
</comment>
<keyword evidence="4 6" id="KW-0808">Transferase</keyword>
<comment type="catalytic activity">
    <reaction evidence="6">
        <text>orotidine 5'-phosphate + diphosphate = orotate + 5-phospho-alpha-D-ribose 1-diphosphate</text>
        <dbReference type="Rhea" id="RHEA:10380"/>
        <dbReference type="ChEBI" id="CHEBI:30839"/>
        <dbReference type="ChEBI" id="CHEBI:33019"/>
        <dbReference type="ChEBI" id="CHEBI:57538"/>
        <dbReference type="ChEBI" id="CHEBI:58017"/>
        <dbReference type="EC" id="2.4.2.10"/>
    </reaction>
</comment>
<comment type="caution">
    <text evidence="6">Lacks conserved residue(s) required for the propagation of feature annotation.</text>
</comment>
<dbReference type="GO" id="GO:0004588">
    <property type="term" value="F:orotate phosphoribosyltransferase activity"/>
    <property type="evidence" value="ECO:0007669"/>
    <property type="project" value="UniProtKB-UniRule"/>
</dbReference>
<gene>
    <name evidence="6 8" type="primary">pyrE</name>
    <name evidence="8" type="ORF">MQE39_10420</name>
</gene>
<comment type="pathway">
    <text evidence="1 6">Pyrimidine metabolism; UMP biosynthesis via de novo pathway; UMP from orotate: step 1/2.</text>
</comment>
<dbReference type="HAMAP" id="MF_01208">
    <property type="entry name" value="PyrE"/>
    <property type="match status" value="1"/>
</dbReference>
<keyword evidence="3 6" id="KW-0328">Glycosyltransferase</keyword>
<keyword evidence="5 6" id="KW-0665">Pyrimidine biosynthesis</keyword>
<reference evidence="8" key="1">
    <citation type="submission" date="2022-03" db="EMBL/GenBank/DDBJ databases">
        <title>First case of bacteraemia caused by Dielma fastidiosa in a patient hospitalised with diverticulitis.</title>
        <authorList>
            <person name="Forman-Ankjaer B."/>
            <person name="Hvid-Jensen F."/>
            <person name="Kobel C.M."/>
            <person name="Greve T."/>
        </authorList>
    </citation>
    <scope>NUCLEOTIDE SEQUENCE</scope>
    <source>
        <strain evidence="8">AUH_DF_2021</strain>
    </source>
</reference>
<accession>A0AB35UR11</accession>
<dbReference type="GO" id="GO:0044205">
    <property type="term" value="P:'de novo' UMP biosynthetic process"/>
    <property type="evidence" value="ECO:0007669"/>
    <property type="project" value="UniProtKB-UniRule"/>
</dbReference>
<evidence type="ECO:0000313" key="8">
    <source>
        <dbReference type="EMBL" id="MDY5168529.1"/>
    </source>
</evidence>
<feature type="binding site" evidence="6">
    <location>
        <position position="94"/>
    </location>
    <ligand>
        <name>5-phospho-alpha-D-ribose 1-diphosphate</name>
        <dbReference type="ChEBI" id="CHEBI:58017"/>
        <note>ligand shared between dimeric partners</note>
    </ligand>
</feature>
<feature type="binding site" evidence="6">
    <location>
        <position position="98"/>
    </location>
    <ligand>
        <name>5-phospho-alpha-D-ribose 1-diphosphate</name>
        <dbReference type="ChEBI" id="CHEBI:58017"/>
        <note>ligand shared between dimeric partners</note>
    </ligand>
</feature>
<evidence type="ECO:0000256" key="4">
    <source>
        <dbReference type="ARBA" id="ARBA00022679"/>
    </source>
</evidence>
<evidence type="ECO:0000256" key="6">
    <source>
        <dbReference type="HAMAP-Rule" id="MF_01208"/>
    </source>
</evidence>
<name>A0AB35UR11_9FIRM</name>
<dbReference type="SUPFAM" id="SSF53271">
    <property type="entry name" value="PRTase-like"/>
    <property type="match status" value="1"/>
</dbReference>